<evidence type="ECO:0000313" key="2">
    <source>
        <dbReference type="EMBL" id="KKK68629.1"/>
    </source>
</evidence>
<proteinExistence type="predicted"/>
<feature type="non-terminal residue" evidence="2">
    <location>
        <position position="1"/>
    </location>
</feature>
<organism evidence="2">
    <name type="scientific">marine sediment metagenome</name>
    <dbReference type="NCBI Taxonomy" id="412755"/>
    <lineage>
        <taxon>unclassified sequences</taxon>
        <taxon>metagenomes</taxon>
        <taxon>ecological metagenomes</taxon>
    </lineage>
</organism>
<comment type="caution">
    <text evidence="2">The sequence shown here is derived from an EMBL/GenBank/DDBJ whole genome shotgun (WGS) entry which is preliminary data.</text>
</comment>
<keyword evidence="1" id="KW-0472">Membrane</keyword>
<gene>
    <name evidence="2" type="ORF">LCGC14_2942140</name>
</gene>
<dbReference type="Gene3D" id="3.40.50.880">
    <property type="match status" value="1"/>
</dbReference>
<sequence>DFEVVASDDRLHHQFELVSPAPILQATNTDTVLVIGSPASHEILVRTLGLTNYNSQKAIPLAGKEFVDSYSLEELERFDALFLYNYHYRDKKKAFELLSSYVKGGGNLFWETHGSPDEVGDLPAPAPVSRTRKGLLDETWVLDPESAIGQGINVDDFNAASYDGGPWGISAAKRDGLRGWARPILEQEGQVLLAGGEYGQGRVVWSGFNLPYHMTYQRKNIQEAKLFQQALQWLFGDDSRAAPSYQVGFINPEKREVTISSGAKGVLFKESYFPEWQASFVTEDGKQSLPIYQAGPGMMYVPLDGESPGMVIFEYKRAWFETAGWIITFLSILAILIYVLRRYFRGKTS</sequence>
<feature type="transmembrane region" description="Helical" evidence="1">
    <location>
        <begin position="318"/>
        <end position="340"/>
    </location>
</feature>
<evidence type="ECO:0000256" key="1">
    <source>
        <dbReference type="SAM" id="Phobius"/>
    </source>
</evidence>
<accession>A0A0F8ZQE1</accession>
<dbReference type="EMBL" id="LAZR01059041">
    <property type="protein sequence ID" value="KKK68629.1"/>
    <property type="molecule type" value="Genomic_DNA"/>
</dbReference>
<dbReference type="AlphaFoldDB" id="A0A0F8ZQE1"/>
<reference evidence="2" key="1">
    <citation type="journal article" date="2015" name="Nature">
        <title>Complex archaea that bridge the gap between prokaryotes and eukaryotes.</title>
        <authorList>
            <person name="Spang A."/>
            <person name="Saw J.H."/>
            <person name="Jorgensen S.L."/>
            <person name="Zaremba-Niedzwiedzka K."/>
            <person name="Martijn J."/>
            <person name="Lind A.E."/>
            <person name="van Eijk R."/>
            <person name="Schleper C."/>
            <person name="Guy L."/>
            <person name="Ettema T.J."/>
        </authorList>
    </citation>
    <scope>NUCLEOTIDE SEQUENCE</scope>
</reference>
<dbReference type="InterPro" id="IPR029062">
    <property type="entry name" value="Class_I_gatase-like"/>
</dbReference>
<protein>
    <submittedName>
        <fullName evidence="2">Uncharacterized protein</fullName>
    </submittedName>
</protein>
<dbReference type="SUPFAM" id="SSF52317">
    <property type="entry name" value="Class I glutamine amidotransferase-like"/>
    <property type="match status" value="1"/>
</dbReference>
<name>A0A0F8ZQE1_9ZZZZ</name>
<keyword evidence="1" id="KW-0812">Transmembrane</keyword>
<keyword evidence="1" id="KW-1133">Transmembrane helix</keyword>